<gene>
    <name evidence="1" type="ORF">E0F88_23980</name>
</gene>
<name>A0A4R5DFZ6_9BACT</name>
<reference evidence="1 2" key="1">
    <citation type="submission" date="2019-03" db="EMBL/GenBank/DDBJ databases">
        <title>Dyadobacter AR-3-6 sp. nov., isolated from arctic soil.</title>
        <authorList>
            <person name="Chaudhary D.K."/>
        </authorList>
    </citation>
    <scope>NUCLEOTIDE SEQUENCE [LARGE SCALE GENOMIC DNA]</scope>
    <source>
        <strain evidence="1 2">AR-3-6</strain>
    </source>
</reference>
<dbReference type="RefSeq" id="WP_131960817.1">
    <property type="nucleotide sequence ID" value="NZ_SMFL01000010.1"/>
</dbReference>
<dbReference type="AlphaFoldDB" id="A0A4R5DFZ6"/>
<comment type="caution">
    <text evidence="1">The sequence shown here is derived from an EMBL/GenBank/DDBJ whole genome shotgun (WGS) entry which is preliminary data.</text>
</comment>
<accession>A0A4R5DFZ6</accession>
<evidence type="ECO:0000313" key="2">
    <source>
        <dbReference type="Proteomes" id="UP000294850"/>
    </source>
</evidence>
<proteinExistence type="predicted"/>
<dbReference type="Proteomes" id="UP000294850">
    <property type="component" value="Unassembled WGS sequence"/>
</dbReference>
<keyword evidence="2" id="KW-1185">Reference proteome</keyword>
<dbReference type="PROSITE" id="PS51257">
    <property type="entry name" value="PROKAR_LIPOPROTEIN"/>
    <property type="match status" value="1"/>
</dbReference>
<organism evidence="1 2">
    <name type="scientific">Dyadobacter psychrotolerans</name>
    <dbReference type="NCBI Taxonomy" id="2541721"/>
    <lineage>
        <taxon>Bacteria</taxon>
        <taxon>Pseudomonadati</taxon>
        <taxon>Bacteroidota</taxon>
        <taxon>Cytophagia</taxon>
        <taxon>Cytophagales</taxon>
        <taxon>Spirosomataceae</taxon>
        <taxon>Dyadobacter</taxon>
    </lineage>
</organism>
<sequence>MDTRLIVLTAILFMIVGCKDRDIRESYLITDLSNPTTLTFKLKSSNGNAGYRIKGRMNGTLGYSEGLFFEGRKFPSFNTANNLDSLAAPVLRDYVRVSLDSITAESNLSIGQSGLIYGLHFIPGTATKGKIEVEFWERPTGFY</sequence>
<evidence type="ECO:0000313" key="1">
    <source>
        <dbReference type="EMBL" id="TDE12107.1"/>
    </source>
</evidence>
<dbReference type="EMBL" id="SMFL01000010">
    <property type="protein sequence ID" value="TDE12107.1"/>
    <property type="molecule type" value="Genomic_DNA"/>
</dbReference>
<protein>
    <submittedName>
        <fullName evidence="1">Uncharacterized protein</fullName>
    </submittedName>
</protein>